<evidence type="ECO:0000313" key="2">
    <source>
        <dbReference type="EMBL" id="ROU03360.1"/>
    </source>
</evidence>
<proteinExistence type="predicted"/>
<protein>
    <recommendedName>
        <fullName evidence="4">DUF465 domain-containing protein</fullName>
    </recommendedName>
</protein>
<sequence length="92" mass="10444">MVRRGRGETETMQQDPFIQSTEARLAALRHQMRSAERTTRLEQSRAVPDLATLQQLAADRRHLSEEIQRYEGILRTLARTVSPFGAPGRRGG</sequence>
<evidence type="ECO:0000313" key="3">
    <source>
        <dbReference type="Proteomes" id="UP000268016"/>
    </source>
</evidence>
<evidence type="ECO:0008006" key="4">
    <source>
        <dbReference type="Google" id="ProtNLM"/>
    </source>
</evidence>
<name>A0A3N2R7A0_9RHOB</name>
<accession>A0A3N2R7A0</accession>
<dbReference type="EMBL" id="RDRB01000002">
    <property type="protein sequence ID" value="ROU03360.1"/>
    <property type="molecule type" value="Genomic_DNA"/>
</dbReference>
<feature type="coiled-coil region" evidence="1">
    <location>
        <begin position="18"/>
        <end position="73"/>
    </location>
</feature>
<keyword evidence="1" id="KW-0175">Coiled coil</keyword>
<dbReference type="AlphaFoldDB" id="A0A3N2R7A0"/>
<comment type="caution">
    <text evidence="2">The sequence shown here is derived from an EMBL/GenBank/DDBJ whole genome shotgun (WGS) entry which is preliminary data.</text>
</comment>
<reference evidence="2 3" key="1">
    <citation type="submission" date="2018-10" db="EMBL/GenBank/DDBJ databases">
        <title>Histidinibacterium lentulum gen. nov., sp. nov., a marine bacterium from the culture broth of Picochlorum sp. 122.</title>
        <authorList>
            <person name="Wang G."/>
        </authorList>
    </citation>
    <scope>NUCLEOTIDE SEQUENCE [LARGE SCALE GENOMIC DNA]</scope>
    <source>
        <strain evidence="2 3">B17</strain>
    </source>
</reference>
<gene>
    <name evidence="2" type="ORF">EAT49_03365</name>
</gene>
<keyword evidence="3" id="KW-1185">Reference proteome</keyword>
<dbReference type="Proteomes" id="UP000268016">
    <property type="component" value="Unassembled WGS sequence"/>
</dbReference>
<organism evidence="2 3">
    <name type="scientific">Histidinibacterium lentulum</name>
    <dbReference type="NCBI Taxonomy" id="2480588"/>
    <lineage>
        <taxon>Bacteria</taxon>
        <taxon>Pseudomonadati</taxon>
        <taxon>Pseudomonadota</taxon>
        <taxon>Alphaproteobacteria</taxon>
        <taxon>Rhodobacterales</taxon>
        <taxon>Paracoccaceae</taxon>
        <taxon>Histidinibacterium</taxon>
    </lineage>
</organism>
<evidence type="ECO:0000256" key="1">
    <source>
        <dbReference type="SAM" id="Coils"/>
    </source>
</evidence>